<dbReference type="SUPFAM" id="SSF103025">
    <property type="entry name" value="Folate-binding domain"/>
    <property type="match status" value="1"/>
</dbReference>
<evidence type="ECO:0000256" key="1">
    <source>
        <dbReference type="PIRSR" id="PIRSR006487-1"/>
    </source>
</evidence>
<reference evidence="4" key="2">
    <citation type="submission" date="2016-01" db="EMBL/GenBank/DDBJ databases">
        <title>Draft Genome Sequence of Paenibacillus amylolyticus Heshi-A3 that Was Isolated from Fermented Rice Bran with Aging Salted Mackerel, Which Was Named Heshiko as Traditional Fermented Seafood in Japan.</title>
        <authorList>
            <person name="Akuzawa S."/>
            <person name="Nakagawa J."/>
            <person name="Kanekatsu T."/>
            <person name="Kubota E."/>
            <person name="Ohtake R."/>
            <person name="Suzuki T."/>
            <person name="Kanesaki Y."/>
        </authorList>
    </citation>
    <scope>NUCLEOTIDE SEQUENCE [LARGE SCALE GENOMIC DNA]</scope>
    <source>
        <strain evidence="4">Heshi-A3</strain>
    </source>
</reference>
<dbReference type="InterPro" id="IPR029043">
    <property type="entry name" value="GcvT/YgfZ_C"/>
</dbReference>
<comment type="caution">
    <text evidence="3">The sequence shown here is derived from an EMBL/GenBank/DDBJ whole genome shotgun (WGS) entry which is preliminary data.</text>
</comment>
<organism evidence="3 4">
    <name type="scientific">Paenibacillus amylolyticus</name>
    <dbReference type="NCBI Taxonomy" id="1451"/>
    <lineage>
        <taxon>Bacteria</taxon>
        <taxon>Bacillati</taxon>
        <taxon>Bacillota</taxon>
        <taxon>Bacilli</taxon>
        <taxon>Bacillales</taxon>
        <taxon>Paenibacillaceae</taxon>
        <taxon>Paenibacillus</taxon>
    </lineage>
</organism>
<reference evidence="3 4" key="1">
    <citation type="journal article" date="2016" name="Genome Announc.">
        <title>Draft Genome Sequence of Paenibacillus amylolyticus Heshi-A3, Isolated from Fermented Rice Bran in a Japanese Fermented Seafood Dish.</title>
        <authorList>
            <person name="Akuzawa S."/>
            <person name="Nagaoka J."/>
            <person name="Kanekatsu M."/>
            <person name="Kubota E."/>
            <person name="Ohtake R."/>
            <person name="Suzuki T."/>
            <person name="Kanesaki Y."/>
        </authorList>
    </citation>
    <scope>NUCLEOTIDE SEQUENCE [LARGE SCALE GENOMIC DNA]</scope>
    <source>
        <strain evidence="3 4">Heshi-A3</strain>
    </source>
</reference>
<feature type="binding site" evidence="1">
    <location>
        <position position="208"/>
    </location>
    <ligand>
        <name>substrate</name>
    </ligand>
</feature>
<dbReference type="Gene3D" id="3.30.1360.120">
    <property type="entry name" value="Probable tRNA modification gtpase trme, domain 1"/>
    <property type="match status" value="1"/>
</dbReference>
<name>A0A100VL36_PAEAM</name>
<evidence type="ECO:0000313" key="4">
    <source>
        <dbReference type="Proteomes" id="UP000069697"/>
    </source>
</evidence>
<dbReference type="AlphaFoldDB" id="A0A100VL36"/>
<proteinExistence type="predicted"/>
<dbReference type="Proteomes" id="UP000069697">
    <property type="component" value="Unassembled WGS sequence"/>
</dbReference>
<dbReference type="InterPro" id="IPR006222">
    <property type="entry name" value="GCVT_N"/>
</dbReference>
<accession>A0A100VL36</accession>
<dbReference type="Pfam" id="PF01571">
    <property type="entry name" value="GCV_T"/>
    <property type="match status" value="1"/>
</dbReference>
<dbReference type="InterPro" id="IPR028896">
    <property type="entry name" value="GcvT/YgfZ/DmdA"/>
</dbReference>
<sequence>MKNETPIGLDQNNEKLLLPIYEPYDPQVDFYVDSKAMAFGSALPLAYSNWRDESMSWKETCYLHTGLNPASAYRVTGPDAIKFFADTCVNSFAQFPIGSLKHAIMCNEEGYIMTHGVLLRVGEEEFISYFLAPYAAYKLDTGNYDAQGEYIRDEFVFQLAGPKSLEIIESATGECLHDLKFGRYRMSRVSGQEIRVTRMGMAGTLAYEIHGQNEYVLSIYNAIMTAGEPFGIRKLGLTAYKMNHTEGGFPQSFVHFPCPWGEDSGFMKYLGKSQKTRRPSTLLMGSMGTDIELRYRNPVELGWGKMIKFDHEFIGREALEKQVAHPRRTMVTLVWNTEDILDVQASQYQPGEPYMEMEPVHLSQENGRTVLYADQVLKDGNLIGVSSGRMYSYYYRQMISLCSINSEYSVIGDEVHILWGNPGTRQKVIRATISRFPFLNEHRNEHVDVNAIPCGAPMK</sequence>
<dbReference type="PANTHER" id="PTHR43757:SF2">
    <property type="entry name" value="AMINOMETHYLTRANSFERASE, MITOCHONDRIAL"/>
    <property type="match status" value="1"/>
</dbReference>
<protein>
    <submittedName>
        <fullName evidence="3">Glycine cleavage system protein T</fullName>
    </submittedName>
</protein>
<dbReference type="InterPro" id="IPR027266">
    <property type="entry name" value="TrmE/GcvT-like"/>
</dbReference>
<gene>
    <name evidence="3" type="ORF">PAHA3_1937</name>
</gene>
<dbReference type="PANTHER" id="PTHR43757">
    <property type="entry name" value="AMINOMETHYLTRANSFERASE"/>
    <property type="match status" value="1"/>
</dbReference>
<feature type="domain" description="GCVT N-terminal" evidence="2">
    <location>
        <begin position="68"/>
        <end position="250"/>
    </location>
</feature>
<evidence type="ECO:0000313" key="3">
    <source>
        <dbReference type="EMBL" id="GAS81863.1"/>
    </source>
</evidence>
<dbReference type="SUPFAM" id="SSF101790">
    <property type="entry name" value="Aminomethyltransferase beta-barrel domain"/>
    <property type="match status" value="1"/>
</dbReference>
<evidence type="ECO:0000259" key="2">
    <source>
        <dbReference type="Pfam" id="PF01571"/>
    </source>
</evidence>
<dbReference type="EMBL" id="BCNV01000001">
    <property type="protein sequence ID" value="GAS81863.1"/>
    <property type="molecule type" value="Genomic_DNA"/>
</dbReference>
<dbReference type="PIRSF" id="PIRSF006487">
    <property type="entry name" value="GcvT"/>
    <property type="match status" value="1"/>
</dbReference>
<dbReference type="RefSeq" id="WP_062834506.1">
    <property type="nucleotide sequence ID" value="NZ_BCNV01000001.1"/>
</dbReference>